<keyword evidence="4" id="KW-1185">Reference proteome</keyword>
<organism evidence="3 4">
    <name type="scientific">Micromonospora trifolii</name>
    <dbReference type="NCBI Taxonomy" id="2911208"/>
    <lineage>
        <taxon>Bacteria</taxon>
        <taxon>Bacillati</taxon>
        <taxon>Actinomycetota</taxon>
        <taxon>Actinomycetes</taxon>
        <taxon>Micromonosporales</taxon>
        <taxon>Micromonosporaceae</taxon>
        <taxon>Micromonospora</taxon>
    </lineage>
</organism>
<keyword evidence="2" id="KW-1133">Transmembrane helix</keyword>
<feature type="transmembrane region" description="Helical" evidence="2">
    <location>
        <begin position="182"/>
        <end position="205"/>
    </location>
</feature>
<dbReference type="RefSeq" id="WP_238680898.1">
    <property type="nucleotide sequence ID" value="NZ_JAKKFD010000044.1"/>
</dbReference>
<evidence type="ECO:0000256" key="2">
    <source>
        <dbReference type="SAM" id="Phobius"/>
    </source>
</evidence>
<feature type="transmembrane region" description="Helical" evidence="2">
    <location>
        <begin position="73"/>
        <end position="94"/>
    </location>
</feature>
<protein>
    <recommendedName>
        <fullName evidence="5">ABC transporter permease</fullName>
    </recommendedName>
</protein>
<accession>A0ABS9N7M6</accession>
<keyword evidence="2" id="KW-0812">Transmembrane</keyword>
<gene>
    <name evidence="3" type="ORF">NIE79_004484</name>
</gene>
<evidence type="ECO:0000313" key="3">
    <source>
        <dbReference type="EMBL" id="MCG5445955.1"/>
    </source>
</evidence>
<feature type="region of interest" description="Disordered" evidence="1">
    <location>
        <begin position="1"/>
        <end position="20"/>
    </location>
</feature>
<comment type="caution">
    <text evidence="3">The sequence shown here is derived from an EMBL/GenBank/DDBJ whole genome shotgun (WGS) entry which is preliminary data.</text>
</comment>
<feature type="transmembrane region" description="Helical" evidence="2">
    <location>
        <begin position="261"/>
        <end position="278"/>
    </location>
</feature>
<name>A0ABS9N7M6_9ACTN</name>
<evidence type="ECO:0008006" key="5">
    <source>
        <dbReference type="Google" id="ProtNLM"/>
    </source>
</evidence>
<feature type="transmembrane region" description="Helical" evidence="2">
    <location>
        <begin position="115"/>
        <end position="135"/>
    </location>
</feature>
<feature type="transmembrane region" description="Helical" evidence="2">
    <location>
        <begin position="155"/>
        <end position="175"/>
    </location>
</feature>
<feature type="transmembrane region" description="Helical" evidence="2">
    <location>
        <begin position="40"/>
        <end position="58"/>
    </location>
</feature>
<reference evidence="3 4" key="1">
    <citation type="submission" date="2022-01" db="EMBL/GenBank/DDBJ databases">
        <authorList>
            <person name="Riesco R."/>
            <person name="Trujillo M.E."/>
        </authorList>
    </citation>
    <scope>NUCLEOTIDE SEQUENCE [LARGE SCALE GENOMIC DNA]</scope>
    <source>
        <strain evidence="3 4">NIE79</strain>
    </source>
</reference>
<evidence type="ECO:0000313" key="4">
    <source>
        <dbReference type="Proteomes" id="UP001201629"/>
    </source>
</evidence>
<feature type="transmembrane region" description="Helical" evidence="2">
    <location>
        <begin position="237"/>
        <end position="254"/>
    </location>
</feature>
<evidence type="ECO:0000256" key="1">
    <source>
        <dbReference type="SAM" id="MobiDB-lite"/>
    </source>
</evidence>
<proteinExistence type="predicted"/>
<dbReference type="Proteomes" id="UP001201629">
    <property type="component" value="Unassembled WGS sequence"/>
</dbReference>
<keyword evidence="2" id="KW-0472">Membrane</keyword>
<sequence length="533" mass="55501">MTATMTVAAPARPTPSSTQGRRRALLALARFESIRMLRHPLTVAAALLFLAPWLWGWLSGSANRYPVLPDELITIQLLALPILGGSALIVANLVTLRAHRHKVDASYDVLVLPPAWRVGGFLLALLPLAGLSLLLAGVPVGDSAALPGAAGSVDIATLLTPSALTLLLGAVGVLAGVLIRSVLIAPLVVLLVLVLEFLVITPLIIETGWRFLLPVYVSEFTVPVPAGVSDRPAARHLAYLIGITVLLAAAVLARANARRQVVAAGLVVGLILAVGGGLTQSRPDPGLAAARVTVEERAASIQSCEIRGDVTYCFFEGFGGFVPGWDAVVTSVRAVVPASAASSGPPLAVRQRASLDAITAAGWTGSIAEDRRVVAGWKVEDAAAGTPEAVRVDTSWGDDRAAAALAAEVAYRLMAAKAYDGGNFLCGAPAALLVWLVGQASPTTLAGMRSLDETSFGALSFSDISSRYGILVPDRAAAPALELLRRADEVAPLVERHWVELTAPETPLERFGAIFGVPIQPLAPDDEALPCVA</sequence>
<dbReference type="EMBL" id="JAKKFD010000044">
    <property type="protein sequence ID" value="MCG5445955.1"/>
    <property type="molecule type" value="Genomic_DNA"/>
</dbReference>